<dbReference type="GO" id="GO:0004523">
    <property type="term" value="F:RNA-DNA hybrid ribonuclease activity"/>
    <property type="evidence" value="ECO:0007669"/>
    <property type="project" value="InterPro"/>
</dbReference>
<evidence type="ECO:0000313" key="3">
    <source>
        <dbReference type="EMBL" id="KAK4566102.1"/>
    </source>
</evidence>
<evidence type="ECO:0000313" key="4">
    <source>
        <dbReference type="Proteomes" id="UP001324115"/>
    </source>
</evidence>
<name>A0AAN7E8S4_QUERU</name>
<evidence type="ECO:0000256" key="1">
    <source>
        <dbReference type="SAM" id="SignalP"/>
    </source>
</evidence>
<dbReference type="InterPro" id="IPR053151">
    <property type="entry name" value="RNase_H-like"/>
</dbReference>
<keyword evidence="4" id="KW-1185">Reference proteome</keyword>
<reference evidence="3 4" key="1">
    <citation type="journal article" date="2023" name="G3 (Bethesda)">
        <title>A haplotype-resolved chromosome-scale genome for Quercus rubra L. provides insights into the genetics of adaptive traits for red oak species.</title>
        <authorList>
            <person name="Kapoor B."/>
            <person name="Jenkins J."/>
            <person name="Schmutz J."/>
            <person name="Zhebentyayeva T."/>
            <person name="Kuelheim C."/>
            <person name="Coggeshall M."/>
            <person name="Heim C."/>
            <person name="Lasky J.R."/>
            <person name="Leites L."/>
            <person name="Islam-Faridi N."/>
            <person name="Romero-Severson J."/>
            <person name="DeLeo V.L."/>
            <person name="Lucas S.M."/>
            <person name="Lazic D."/>
            <person name="Gailing O."/>
            <person name="Carlson J."/>
            <person name="Staton M."/>
        </authorList>
    </citation>
    <scope>NUCLEOTIDE SEQUENCE [LARGE SCALE GENOMIC DNA]</scope>
    <source>
        <strain evidence="3">Pseudo-F2</strain>
    </source>
</reference>
<dbReference type="AlphaFoldDB" id="A0AAN7E8S4"/>
<keyword evidence="1" id="KW-0732">Signal</keyword>
<dbReference type="InterPro" id="IPR012337">
    <property type="entry name" value="RNaseH-like_sf"/>
</dbReference>
<sequence>MAGRITLSQFVLLAMPSYVMQGYRINRNFIRGSTEEEKRMHLVNWGKVTKPKAKGGLGLQEAKGRNLALVAKLCWRMESSNIAKWAEVLKIKYRRRAEQGRLNNKRAKSRIWAAVTKGIRVCEKGTKWSIGSNSNLSFWNDKWLNTGTIRSLIEGPLIRGEEELLRIILTQRGIAGLGGCDVCLSVCEDILHVLRDCHTAKVFGNSARCPQTLLNSFTFDLESWITANAKSLLKAESRDYPWCTFFLFGIWNLGLHRNLRVFKQQAVNPCLLRTVEMQVREYFYCVKGLGDNKSNTSKEVRWLKLGSGWLKLNMDGYVVGDSGVAGCGGFAKPTNAFSSLAAELFALREGLALCVELQAQAVEVELDASAAISLISRNFTTNGDLSVLVDDCRDFLLQLPQARMIHCYREANCCADAIAKLGATLSSGCNRFESPPSVVTLFLLADSLGIARTRVVPFVACNSSS</sequence>
<organism evidence="3 4">
    <name type="scientific">Quercus rubra</name>
    <name type="common">Northern red oak</name>
    <name type="synonym">Quercus borealis</name>
    <dbReference type="NCBI Taxonomy" id="3512"/>
    <lineage>
        <taxon>Eukaryota</taxon>
        <taxon>Viridiplantae</taxon>
        <taxon>Streptophyta</taxon>
        <taxon>Embryophyta</taxon>
        <taxon>Tracheophyta</taxon>
        <taxon>Spermatophyta</taxon>
        <taxon>Magnoliopsida</taxon>
        <taxon>eudicotyledons</taxon>
        <taxon>Gunneridae</taxon>
        <taxon>Pentapetalae</taxon>
        <taxon>rosids</taxon>
        <taxon>fabids</taxon>
        <taxon>Fagales</taxon>
        <taxon>Fagaceae</taxon>
        <taxon>Quercus</taxon>
    </lineage>
</organism>
<feature type="chain" id="PRO_5042901404" description="RNase H type-1 domain-containing protein" evidence="1">
    <location>
        <begin position="23"/>
        <end position="465"/>
    </location>
</feature>
<dbReference type="GO" id="GO:0003676">
    <property type="term" value="F:nucleic acid binding"/>
    <property type="evidence" value="ECO:0007669"/>
    <property type="project" value="InterPro"/>
</dbReference>
<comment type="caution">
    <text evidence="3">The sequence shown here is derived from an EMBL/GenBank/DDBJ whole genome shotgun (WGS) entry which is preliminary data.</text>
</comment>
<dbReference type="Pfam" id="PF13456">
    <property type="entry name" value="RVT_3"/>
    <property type="match status" value="1"/>
</dbReference>
<gene>
    <name evidence="3" type="ORF">RGQ29_002342</name>
</gene>
<proteinExistence type="predicted"/>
<dbReference type="PANTHER" id="PTHR47723:SF19">
    <property type="entry name" value="POLYNUCLEOTIDYL TRANSFERASE, RIBONUCLEASE H-LIKE SUPERFAMILY PROTEIN"/>
    <property type="match status" value="1"/>
</dbReference>
<dbReference type="CDD" id="cd06222">
    <property type="entry name" value="RNase_H_like"/>
    <property type="match status" value="1"/>
</dbReference>
<dbReference type="Gene3D" id="3.30.420.10">
    <property type="entry name" value="Ribonuclease H-like superfamily/Ribonuclease H"/>
    <property type="match status" value="1"/>
</dbReference>
<protein>
    <recommendedName>
        <fullName evidence="2">RNase H type-1 domain-containing protein</fullName>
    </recommendedName>
</protein>
<dbReference type="PANTHER" id="PTHR47723">
    <property type="entry name" value="OS05G0353850 PROTEIN"/>
    <property type="match status" value="1"/>
</dbReference>
<feature type="signal peptide" evidence="1">
    <location>
        <begin position="1"/>
        <end position="22"/>
    </location>
</feature>
<dbReference type="InterPro" id="IPR002156">
    <property type="entry name" value="RNaseH_domain"/>
</dbReference>
<dbReference type="SUPFAM" id="SSF53098">
    <property type="entry name" value="Ribonuclease H-like"/>
    <property type="match status" value="1"/>
</dbReference>
<dbReference type="InterPro" id="IPR044730">
    <property type="entry name" value="RNase_H-like_dom_plant"/>
</dbReference>
<feature type="domain" description="RNase H type-1" evidence="2">
    <location>
        <begin position="327"/>
        <end position="421"/>
    </location>
</feature>
<evidence type="ECO:0000259" key="2">
    <source>
        <dbReference type="Pfam" id="PF13456"/>
    </source>
</evidence>
<dbReference type="EMBL" id="JAXUIC010000010">
    <property type="protein sequence ID" value="KAK4566102.1"/>
    <property type="molecule type" value="Genomic_DNA"/>
</dbReference>
<accession>A0AAN7E8S4</accession>
<dbReference type="Proteomes" id="UP001324115">
    <property type="component" value="Unassembled WGS sequence"/>
</dbReference>
<dbReference type="InterPro" id="IPR036397">
    <property type="entry name" value="RNaseH_sf"/>
</dbReference>